<dbReference type="EMBL" id="NULI01000291">
    <property type="protein sequence ID" value="PGS63663.1"/>
    <property type="molecule type" value="Genomic_DNA"/>
</dbReference>
<reference evidence="2 3" key="1">
    <citation type="submission" date="2017-09" db="EMBL/GenBank/DDBJ databases">
        <title>Large-scale bioinformatics analysis of Bacillus genomes uncovers conserved roles of natural products in bacterial physiology.</title>
        <authorList>
            <consortium name="Agbiome Team Llc"/>
            <person name="Bleich R.M."/>
            <person name="Grubbs K.J."/>
            <person name="Santa Maria K.C."/>
            <person name="Allen S.E."/>
            <person name="Farag S."/>
            <person name="Shank E.A."/>
            <person name="Bowers A."/>
        </authorList>
    </citation>
    <scope>NUCLEOTIDE SEQUENCE [LARGE SCALE GENOMIC DNA]</scope>
    <source>
        <strain evidence="2 3">AFS041711</strain>
    </source>
</reference>
<dbReference type="AlphaFoldDB" id="A0A9X7CHB9"/>
<proteinExistence type="predicted"/>
<dbReference type="InterPro" id="IPR023562">
    <property type="entry name" value="ClpP/TepA"/>
</dbReference>
<dbReference type="GO" id="GO:0006508">
    <property type="term" value="P:proteolysis"/>
    <property type="evidence" value="ECO:0007669"/>
    <property type="project" value="UniProtKB-KW"/>
</dbReference>
<evidence type="ECO:0000256" key="1">
    <source>
        <dbReference type="SAM" id="MobiDB-lite"/>
    </source>
</evidence>
<dbReference type="SUPFAM" id="SSF52096">
    <property type="entry name" value="ClpP/crotonase"/>
    <property type="match status" value="1"/>
</dbReference>
<name>A0A9X7CHB9_BACCE</name>
<evidence type="ECO:0000313" key="3">
    <source>
        <dbReference type="Proteomes" id="UP000224203"/>
    </source>
</evidence>
<evidence type="ECO:0000313" key="2">
    <source>
        <dbReference type="EMBL" id="PGS63663.1"/>
    </source>
</evidence>
<gene>
    <name evidence="2" type="ORF">COC69_31305</name>
</gene>
<keyword evidence="2" id="KW-0378">Hydrolase</keyword>
<dbReference type="Pfam" id="PF00574">
    <property type="entry name" value="CLP_protease"/>
    <property type="match status" value="1"/>
</dbReference>
<dbReference type="GO" id="GO:0008233">
    <property type="term" value="F:peptidase activity"/>
    <property type="evidence" value="ECO:0007669"/>
    <property type="project" value="UniProtKB-KW"/>
</dbReference>
<feature type="region of interest" description="Disordered" evidence="1">
    <location>
        <begin position="57"/>
        <end position="100"/>
    </location>
</feature>
<dbReference type="RefSeq" id="WP_180235236.1">
    <property type="nucleotide sequence ID" value="NZ_NULI01000291.1"/>
</dbReference>
<accession>A0A9X7CHB9</accession>
<comment type="caution">
    <text evidence="2">The sequence shown here is derived from an EMBL/GenBank/DDBJ whole genome shotgun (WGS) entry which is preliminary data.</text>
</comment>
<dbReference type="Gene3D" id="3.90.226.10">
    <property type="entry name" value="2-enoyl-CoA Hydratase, Chain A, domain 1"/>
    <property type="match status" value="1"/>
</dbReference>
<keyword evidence="2" id="KW-0645">Protease</keyword>
<organism evidence="2 3">
    <name type="scientific">Bacillus cereus</name>
    <dbReference type="NCBI Taxonomy" id="1396"/>
    <lineage>
        <taxon>Bacteria</taxon>
        <taxon>Bacillati</taxon>
        <taxon>Bacillota</taxon>
        <taxon>Bacilli</taxon>
        <taxon>Bacillales</taxon>
        <taxon>Bacillaceae</taxon>
        <taxon>Bacillus</taxon>
        <taxon>Bacillus cereus group</taxon>
    </lineage>
</organism>
<dbReference type="Proteomes" id="UP000224203">
    <property type="component" value="Unassembled WGS sequence"/>
</dbReference>
<feature type="non-terminal residue" evidence="2">
    <location>
        <position position="1"/>
    </location>
</feature>
<sequence length="116" mass="13199">KRADMLKDVDESLIESYTSRFKGEHFELESLLDNETYMSASKAKSYGFCDEVTAPVKNASEEIEESDEKENKDSNSTTEGSDDDNPEEITKDDKKQVQNAERAMRFINALMESTKL</sequence>
<dbReference type="InterPro" id="IPR029045">
    <property type="entry name" value="ClpP/crotonase-like_dom_sf"/>
</dbReference>
<protein>
    <submittedName>
        <fullName evidence="2">Clp protease</fullName>
    </submittedName>
</protein>